<organism evidence="2 3">
    <name type="scientific">Hibiscus sabdariffa</name>
    <name type="common">roselle</name>
    <dbReference type="NCBI Taxonomy" id="183260"/>
    <lineage>
        <taxon>Eukaryota</taxon>
        <taxon>Viridiplantae</taxon>
        <taxon>Streptophyta</taxon>
        <taxon>Embryophyta</taxon>
        <taxon>Tracheophyta</taxon>
        <taxon>Spermatophyta</taxon>
        <taxon>Magnoliopsida</taxon>
        <taxon>eudicotyledons</taxon>
        <taxon>Gunneridae</taxon>
        <taxon>Pentapetalae</taxon>
        <taxon>rosids</taxon>
        <taxon>malvids</taxon>
        <taxon>Malvales</taxon>
        <taxon>Malvaceae</taxon>
        <taxon>Malvoideae</taxon>
        <taxon>Hibiscus</taxon>
    </lineage>
</organism>
<gene>
    <name evidence="2" type="ORF">V6N11_079589</name>
</gene>
<comment type="caution">
    <text evidence="2">The sequence shown here is derived from an EMBL/GenBank/DDBJ whole genome shotgun (WGS) entry which is preliminary data.</text>
</comment>
<dbReference type="Proteomes" id="UP001396334">
    <property type="component" value="Unassembled WGS sequence"/>
</dbReference>
<feature type="compositionally biased region" description="Basic and acidic residues" evidence="1">
    <location>
        <begin position="62"/>
        <end position="81"/>
    </location>
</feature>
<proteinExistence type="predicted"/>
<evidence type="ECO:0000313" key="3">
    <source>
        <dbReference type="Proteomes" id="UP001396334"/>
    </source>
</evidence>
<reference evidence="2 3" key="1">
    <citation type="journal article" date="2024" name="G3 (Bethesda)">
        <title>Genome assembly of Hibiscus sabdariffa L. provides insights into metabolisms of medicinal natural products.</title>
        <authorList>
            <person name="Kim T."/>
        </authorList>
    </citation>
    <scope>NUCLEOTIDE SEQUENCE [LARGE SCALE GENOMIC DNA]</scope>
    <source>
        <strain evidence="2">TK-2024</strain>
        <tissue evidence="2">Old leaves</tissue>
    </source>
</reference>
<protein>
    <submittedName>
        <fullName evidence="2">Uncharacterized protein</fullName>
    </submittedName>
</protein>
<accession>A0ABR2RVU2</accession>
<dbReference type="EMBL" id="JBBPBN010000020">
    <property type="protein sequence ID" value="KAK9017103.1"/>
    <property type="molecule type" value="Genomic_DNA"/>
</dbReference>
<evidence type="ECO:0000313" key="2">
    <source>
        <dbReference type="EMBL" id="KAK9017103.1"/>
    </source>
</evidence>
<keyword evidence="3" id="KW-1185">Reference proteome</keyword>
<name>A0ABR2RVU2_9ROSI</name>
<feature type="compositionally biased region" description="Polar residues" evidence="1">
    <location>
        <begin position="42"/>
        <end position="61"/>
    </location>
</feature>
<evidence type="ECO:0000256" key="1">
    <source>
        <dbReference type="SAM" id="MobiDB-lite"/>
    </source>
</evidence>
<feature type="region of interest" description="Disordered" evidence="1">
    <location>
        <begin position="31"/>
        <end position="81"/>
    </location>
</feature>
<sequence length="117" mass="13531">MKNNGISEQNNLSKQLGLRTFKHVRDTFTQGAVQEGKYDGKPQSSSSSLVHGKWQFSSKSQYADKENDGSTQKEGHQLEQDIQVRKLRQERYDLSRDLNSLHVDYQELCLVFKNVIR</sequence>